<proteinExistence type="predicted"/>
<organism evidence="2 3">
    <name type="scientific">Oryza rufipogon</name>
    <name type="common">Brownbeard rice</name>
    <name type="synonym">Asian wild rice</name>
    <dbReference type="NCBI Taxonomy" id="4529"/>
    <lineage>
        <taxon>Eukaryota</taxon>
        <taxon>Viridiplantae</taxon>
        <taxon>Streptophyta</taxon>
        <taxon>Embryophyta</taxon>
        <taxon>Tracheophyta</taxon>
        <taxon>Spermatophyta</taxon>
        <taxon>Magnoliopsida</taxon>
        <taxon>Liliopsida</taxon>
        <taxon>Poales</taxon>
        <taxon>Poaceae</taxon>
        <taxon>BOP clade</taxon>
        <taxon>Oryzoideae</taxon>
        <taxon>Oryzeae</taxon>
        <taxon>Oryzinae</taxon>
        <taxon>Oryza</taxon>
    </lineage>
</organism>
<dbReference type="Proteomes" id="UP000008022">
    <property type="component" value="Unassembled WGS sequence"/>
</dbReference>
<evidence type="ECO:0000313" key="3">
    <source>
        <dbReference type="Proteomes" id="UP000008022"/>
    </source>
</evidence>
<accession>A0A0E0NH65</accession>
<dbReference type="EnsemblPlants" id="ORUFI02G23740.1">
    <property type="protein sequence ID" value="ORUFI02G23740.1"/>
    <property type="gene ID" value="ORUFI02G23740"/>
</dbReference>
<protein>
    <submittedName>
        <fullName evidence="2">Uncharacterized protein</fullName>
    </submittedName>
</protein>
<dbReference type="Gramene" id="ORUFI02G23740.1">
    <property type="protein sequence ID" value="ORUFI02G23740.1"/>
    <property type="gene ID" value="ORUFI02G23740"/>
</dbReference>
<evidence type="ECO:0000313" key="2">
    <source>
        <dbReference type="EnsemblPlants" id="ORUFI02G23740.1"/>
    </source>
</evidence>
<reference evidence="2" key="2">
    <citation type="submission" date="2015-06" db="UniProtKB">
        <authorList>
            <consortium name="EnsemblPlants"/>
        </authorList>
    </citation>
    <scope>IDENTIFICATION</scope>
</reference>
<feature type="region of interest" description="Disordered" evidence="1">
    <location>
        <begin position="48"/>
        <end position="69"/>
    </location>
</feature>
<name>A0A0E0NH65_ORYRU</name>
<dbReference type="HOGENOM" id="CLU_2007687_0_0_1"/>
<keyword evidence="3" id="KW-1185">Reference proteome</keyword>
<evidence type="ECO:0000256" key="1">
    <source>
        <dbReference type="SAM" id="MobiDB-lite"/>
    </source>
</evidence>
<reference evidence="3" key="1">
    <citation type="submission" date="2013-06" db="EMBL/GenBank/DDBJ databases">
        <authorList>
            <person name="Zhao Q."/>
        </authorList>
    </citation>
    <scope>NUCLEOTIDE SEQUENCE</scope>
    <source>
        <strain evidence="3">cv. W1943</strain>
    </source>
</reference>
<sequence length="124" mass="13209">MVKVATTVRGGAASGCGAVFGTRRLAGRGCRCSGPTCRQRLSDGGASIRGLASDEQPVKTQPGFGRTDNDGSFPLPRALSCHLIPQGWLPGESPWVGNLTGHFPQLPSRQTIWLHVPEYVILKK</sequence>
<dbReference type="AlphaFoldDB" id="A0A0E0NH65"/>